<comment type="caution">
    <text evidence="2">The sequence shown here is derived from an EMBL/GenBank/DDBJ whole genome shotgun (WGS) entry which is preliminary data.</text>
</comment>
<dbReference type="AlphaFoldDB" id="A0A4R2K3D1"/>
<reference evidence="2 3" key="1">
    <citation type="submission" date="2019-03" db="EMBL/GenBank/DDBJ databases">
        <title>Genomic Encyclopedia of Type Strains, Phase IV (KMG-IV): sequencing the most valuable type-strain genomes for metagenomic binning, comparative biology and taxonomic classification.</title>
        <authorList>
            <person name="Goeker M."/>
        </authorList>
    </citation>
    <scope>NUCLEOTIDE SEQUENCE [LARGE SCALE GENOMIC DNA]</scope>
    <source>
        <strain evidence="2 3">DSM 13054</strain>
    </source>
</reference>
<keyword evidence="1" id="KW-0812">Transmembrane</keyword>
<evidence type="ECO:0000256" key="1">
    <source>
        <dbReference type="SAM" id="Phobius"/>
    </source>
</evidence>
<sequence length="78" mass="8886">MNISGTDLFAIITLFTPFILAVIFAVIFAVFSIFAFVKISNMRKQNDLYIKMSNDLLNEIDAVKKALEKIEKLLKEVD</sequence>
<dbReference type="RefSeq" id="WP_132039703.1">
    <property type="nucleotide sequence ID" value="NZ_SLWU01000011.1"/>
</dbReference>
<evidence type="ECO:0000313" key="3">
    <source>
        <dbReference type="Proteomes" id="UP000294886"/>
    </source>
</evidence>
<feature type="transmembrane region" description="Helical" evidence="1">
    <location>
        <begin position="12"/>
        <end position="37"/>
    </location>
</feature>
<dbReference type="Proteomes" id="UP000294886">
    <property type="component" value="Unassembled WGS sequence"/>
</dbReference>
<gene>
    <name evidence="2" type="ORF">EV203_11135</name>
</gene>
<keyword evidence="1" id="KW-1133">Transmembrane helix</keyword>
<protein>
    <recommendedName>
        <fullName evidence="4">DUF4083 domain-containing protein</fullName>
    </recommendedName>
</protein>
<keyword evidence="1" id="KW-0472">Membrane</keyword>
<evidence type="ECO:0008006" key="4">
    <source>
        <dbReference type="Google" id="ProtNLM"/>
    </source>
</evidence>
<dbReference type="EMBL" id="SLWU01000011">
    <property type="protein sequence ID" value="TCO66257.1"/>
    <property type="molecule type" value="Genomic_DNA"/>
</dbReference>
<name>A0A4R2K3D1_9THEO</name>
<proteinExistence type="predicted"/>
<organism evidence="2 3">
    <name type="scientific">Caldanaerobacter subterraneus</name>
    <dbReference type="NCBI Taxonomy" id="911092"/>
    <lineage>
        <taxon>Bacteria</taxon>
        <taxon>Bacillati</taxon>
        <taxon>Bacillota</taxon>
        <taxon>Clostridia</taxon>
        <taxon>Thermoanaerobacterales</taxon>
        <taxon>Thermoanaerobacteraceae</taxon>
        <taxon>Caldanaerobacter</taxon>
    </lineage>
</organism>
<evidence type="ECO:0000313" key="2">
    <source>
        <dbReference type="EMBL" id="TCO66257.1"/>
    </source>
</evidence>
<accession>A0A4R2K3D1</accession>